<gene>
    <name evidence="11" type="primary">hemL_2</name>
    <name evidence="11" type="ORF">Hgul01_04529</name>
</gene>
<dbReference type="InterPro" id="IPR001227">
    <property type="entry name" value="Ac_transferase_dom_sf"/>
</dbReference>
<reference evidence="11 12" key="1">
    <citation type="submission" date="2024-02" db="EMBL/GenBank/DDBJ databases">
        <title>Herpetosiphon gulosus NBRC 112829.</title>
        <authorList>
            <person name="Ichikawa N."/>
            <person name="Katano-Makiyama Y."/>
            <person name="Hidaka K."/>
        </authorList>
    </citation>
    <scope>NUCLEOTIDE SEQUENCE [LARGE SCALE GENOMIC DNA]</scope>
    <source>
        <strain evidence="11 12">NBRC 112829</strain>
    </source>
</reference>
<evidence type="ECO:0000256" key="3">
    <source>
        <dbReference type="ARBA" id="ARBA00022553"/>
    </source>
</evidence>
<dbReference type="InterPro" id="IPR013217">
    <property type="entry name" value="Methyltransf_12"/>
</dbReference>
<dbReference type="SUPFAM" id="SSF56801">
    <property type="entry name" value="Acetyl-CoA synthetase-like"/>
    <property type="match status" value="1"/>
</dbReference>
<dbReference type="InterPro" id="IPR009081">
    <property type="entry name" value="PP-bd_ACP"/>
</dbReference>
<dbReference type="CDD" id="cd19531">
    <property type="entry name" value="LCL_NRPS-like"/>
    <property type="match status" value="1"/>
</dbReference>
<dbReference type="PROSITE" id="PS50075">
    <property type="entry name" value="CARRIER"/>
    <property type="match status" value="3"/>
</dbReference>
<dbReference type="InterPro" id="IPR014030">
    <property type="entry name" value="Ketoacyl_synth_N"/>
</dbReference>
<dbReference type="Gene3D" id="3.40.640.10">
    <property type="entry name" value="Type I PLP-dependent aspartate aminotransferase-like (Major domain)"/>
    <property type="match status" value="1"/>
</dbReference>
<feature type="domain" description="Carrier" evidence="9">
    <location>
        <begin position="3012"/>
        <end position="3087"/>
    </location>
</feature>
<dbReference type="SUPFAM" id="SSF52777">
    <property type="entry name" value="CoA-dependent acyltransferases"/>
    <property type="match status" value="2"/>
</dbReference>
<dbReference type="SUPFAM" id="SSF52151">
    <property type="entry name" value="FabD/lysophospholipase-like"/>
    <property type="match status" value="1"/>
</dbReference>
<dbReference type="Gene3D" id="3.30.559.10">
    <property type="entry name" value="Chloramphenicol acetyltransferase-like domain"/>
    <property type="match status" value="1"/>
</dbReference>
<feature type="domain" description="Ketosynthase family 3 (KS3)" evidence="10">
    <location>
        <begin position="101"/>
        <end position="519"/>
    </location>
</feature>
<evidence type="ECO:0000313" key="11">
    <source>
        <dbReference type="EMBL" id="GAA5530706.1"/>
    </source>
</evidence>
<dbReference type="Pfam" id="PF00109">
    <property type="entry name" value="ketoacyl-synt"/>
    <property type="match status" value="1"/>
</dbReference>
<dbReference type="Gene3D" id="1.10.1200.10">
    <property type="entry name" value="ACP-like"/>
    <property type="match status" value="2"/>
</dbReference>
<dbReference type="InterPro" id="IPR050091">
    <property type="entry name" value="PKS_NRPS_Biosynth_Enz"/>
</dbReference>
<dbReference type="CDD" id="cd02440">
    <property type="entry name" value="AdoMet_MTases"/>
    <property type="match status" value="1"/>
</dbReference>
<dbReference type="SMART" id="SM00825">
    <property type="entry name" value="PKS_KS"/>
    <property type="match status" value="1"/>
</dbReference>
<keyword evidence="12" id="KW-1185">Reference proteome</keyword>
<dbReference type="SUPFAM" id="SSF53383">
    <property type="entry name" value="PLP-dependent transferases"/>
    <property type="match status" value="1"/>
</dbReference>
<sequence>MSSTYSAAEIAAWLQTQIAERLKRSPELVAPTAPFADLGLSSREAVGLSGDLQAWLGRTVAPTVLWEYSTIQALSNFLAQDQAQLLPLPVLKPNQPSASPTPAIAIVAMSCRLPGANSPEALWQLLLEGRSAIGLVPADRWDQQALYSPEARTPGKINTRWGGFLEQVDQFDPQVFGISGREASRIDPQQRLALEVAWETFERAGIAPDQLVGSATGVFLGISSNDYARLQFAQLDLLDAYAGTGNAHSIAANRLSYVFGLQGPSMALDTACSSSLVAVHLASQSLLAGECEQALAGGVNLILNPELSVTFAQAQMLSGTGQCHTFDAAADGYVRSEGCGMVLLKRLDAAEAAGDPILAVIHGSAVNQDGRSNGLTAPNGQAQQAVIRQALAKAQIQPDQLSYIEAHGTGTPLGDPIEVAALQAVLGERQQPCVLGSIKSNLGHLEAAAGIAGLIKLVLAFQQQIIPAQANFQQLNPQIELGSALAIATSPQPWYSFGSYAGISSFGFGGTNAHVILGAAPFQPKSLPQPSPAPIQLLCLQANSEAALRQLSERYQAYLAQTDASLADICWSAYHQRASMRHRLIVFATDKIQMLERLQQAEHPQATGSVYAQHHQPAPRIAFVCSGQGSQYVGMAQTLYQTQPLVRQILDQANTILNDYLAIPLLDVLYQPEHNALLRDTRYTQPAIFVVSYALGQLWRSWGIEPVALLGHSIGEYSAAVLAGVWSFEQGLRLVAQRAQLMHSLPEHGAMLAIRAPLETIKPLLAPHQLDLAAINGPNAVVVAGSEAAISQFATQLNQLNITNKQLDVSHGFHSRLMQPMLADFQQVLSAHPANTPHIRLIANLDGSWHEQAPSAEYWAEHTRQPVQFYRGLQSLVASGVSHILEIGGHSTLIDLGRQAGLPDLTWLASLRRQQADWESLYYAGATLLAHGCELNWAALNLDYQPQSVLLPTYAFDRQRYWFTEGTGMNQASAQPTPASASSRHSTILAELRSLTANLLHVNPEQINVHSSFVEMGADSLVMIDAGRAIESRYDVHITMRQLFEDLASLDALARFLDAHGTFEAELAPSQPSMVQVVAQPQIAVPLAVTPVAAAGLEAVVQQQLTLMQQQLALLAGQSVSTTPIQAASQPASPAIAAPADNPALKPAPTPVAAASKAYVPYQPVRPGSITANDLSSQQQAHLQQLIKDYTTRTATSKQLTQTYRAQLADNRESAGFRFSIKEMLYTLICERSEGSKIWDVDHNQYLDLTMGFGVNLFGHRPEITTQALASQLAQGYQLGPQTRLAGEVAQLICRITGMDRVAFCNSGTEAVLTAIRAARTTTGRKKIALFAGSYHGFYDATLATAQAGSATTSVPLAPGIPQGMVDDIVVLDYATPESLVTLEQLMPELAAVLVEPVQSRRPDLQPKAFLQAIRELTNAHGSLLIFDEMITGFRIAAGGAQAWFGIEADLATYGKIVGGGMPIGVVAGRGSTLDALDGGFWQYGDDSFPQAETTFVAGTFCKHPLALASAKAVLTAIEQTGQGLYDQLNQQTTSFAAEMNAYFAQAEAPISVVNFGSLFRFSFKQNLDLFFYHLLLQGIYIWEGRNCFFSTAHSAADVEWLKRAIRNAVEALQNGGFLPKPQRQLNQPHRFALSEDQYHLWVLGQLGQHEAIAYNLPTGLEIRGQLDLARLEQAFNLVVQRHEGLRTLIAVDGKQQIVQPQQPIKLKLIDLSTTANQQQALDQWFTQHNQQVFDLSQANPLRCKVAQLTSDRYVLSIVAHHLLVDGWSVGVILQEVAQIYQALSDAQTPQLAQPLQFRDYLSWKAGRDLTGQANFWQALFAELPAPLALPTDYPRPALKSYVGQRVMQVFDPASYQALKQLSRQSGATLFMVLLAGYQLLLHRLTGQADLVVGIPAAARSFEGSETIVGYCGNLLPLRSRLQAEQSFSDYLHQTRQHLFDAYENEDYSLAQLLAVLNPVRDASRSAIVETLFNFEPPTPAPNFGGLETSFVPQSISATALDLSVNVLELNQQLVVYCDYNSDLFEQATIERWLGHYQTLLLSAAQQPTSPAERLDLLNSDEVNLLLETWNATTKHVPFDQVYSQLFADQVQRTPTAIAVSDQHTSYSYQALEQRANRLANYLQSLAIGTNQVVAILADRSCDFVSAVLGVFKAGAAYLPLDLEHPPRRLAQVLQQSQSRLVLVGEAWQATLAAALSILPSDQRPMLVLLEQAFNPELSSEAPAIQAQASNLAYVIYTSGSTGLPKGAMIEQRGMVNHLYAKIVDLHLTAADRVAQNARQSFDISVWQMLVALLVGAETQIYPDSIARDPEVLLSYAEQQKTTILEIVPSLLGAWLTIFPNRANDLPSFDQLRWLLLTGEALPPPACRDWFKWYSTIPLMNAYGPTECSDDVTHHVIRAAPAAHVVHMPIGRPVINTRLYILDGLLQPVPIGVIGELYVGGVGVGRGYLNDPERTQAVFLADPFVAAGRCYRTGDVARYRRDGTIEYLGRIDHQVKVRGFRIELGEIEAALAQHQAVHQSIVTATPNAQGQLRLIAYVVSKATDQPAEQATSARLEQWDSVWADTYDQLSAGEHGTINTIGWNDSYTRQPFSAEAMHEWSWVTVRNILAQQPSRILELGCGTGMLLLPLAPYCLSYRGHDIAAEVLAYVQQRLDQQIHDWPHVSLAQVPAHDFSSIAPHSVDTIVINSVAQYFPSIEYLVQVLAAGLDALVAGGRIYLGDIRNLSLNPLLHASIQLFQAPNELAVEQIAQLAQQQHLRDQELVIDPSFFYALQQQYPQISHVELVLKRGRIHNELTRFRYDVVLHVQRPSLDVQPHWFDWQADGLSLSLVRQVLEQSQPEALGIANVPNSRLSEACGLWQALHASEQPATAGELKQAMQPLVLQGIDPEDWYSLHLNGRYRISVTLAQSGEIGCYDVLFYANAKLADAGLPRQIQALASPRKAWSAYANNPLQESQSLTQQFRQHLRQALPDYMQPEAFVLLEQLPLTPNGKVDRRALAALEAPIQTTVYLAPRNPLEQQLASLFEQVLNLSQVSIDQSFFELGGHSLTGTQLIGLIRSECQADLPLRSLFEAPTIAELALQVAAAQTEPSEIAKPTALKRQRQRVNLNATGFGQIAETNDGGAA</sequence>
<dbReference type="NCBIfam" id="TIGR01733">
    <property type="entry name" value="AA-adenyl-dom"/>
    <property type="match status" value="1"/>
</dbReference>
<dbReference type="InterPro" id="IPR016035">
    <property type="entry name" value="Acyl_Trfase/lysoPLipase"/>
</dbReference>
<dbReference type="InterPro" id="IPR020806">
    <property type="entry name" value="PKS_PP-bd"/>
</dbReference>
<comment type="caution">
    <text evidence="11">The sequence shown here is derived from an EMBL/GenBank/DDBJ whole genome shotgun (WGS) entry which is preliminary data.</text>
</comment>
<proteinExistence type="inferred from homology"/>
<dbReference type="InterPro" id="IPR001242">
    <property type="entry name" value="Condensation_dom"/>
</dbReference>
<dbReference type="SUPFAM" id="SSF55048">
    <property type="entry name" value="Probable ACP-binding domain of malonyl-CoA ACP transacylase"/>
    <property type="match status" value="1"/>
</dbReference>
<dbReference type="SUPFAM" id="SSF53335">
    <property type="entry name" value="S-adenosyl-L-methionine-dependent methyltransferases"/>
    <property type="match status" value="1"/>
</dbReference>
<dbReference type="InterPro" id="IPR014043">
    <property type="entry name" value="Acyl_transferase_dom"/>
</dbReference>
<dbReference type="InterPro" id="IPR018201">
    <property type="entry name" value="Ketoacyl_synth_AS"/>
</dbReference>
<dbReference type="InterPro" id="IPR036736">
    <property type="entry name" value="ACP-like_sf"/>
</dbReference>
<evidence type="ECO:0000313" key="12">
    <source>
        <dbReference type="Proteomes" id="UP001428290"/>
    </source>
</evidence>
<dbReference type="Pfam" id="PF02801">
    <property type="entry name" value="Ketoacyl-synt_C"/>
    <property type="match status" value="1"/>
</dbReference>
<dbReference type="Gene3D" id="3.40.47.10">
    <property type="match status" value="1"/>
</dbReference>
<dbReference type="Proteomes" id="UP001428290">
    <property type="component" value="Unassembled WGS sequence"/>
</dbReference>
<evidence type="ECO:0000259" key="10">
    <source>
        <dbReference type="PROSITE" id="PS52004"/>
    </source>
</evidence>
<dbReference type="InterPro" id="IPR000873">
    <property type="entry name" value="AMP-dep_synth/lig_dom"/>
</dbReference>
<dbReference type="InterPro" id="IPR032821">
    <property type="entry name" value="PKS_assoc"/>
</dbReference>
<dbReference type="CDD" id="cd00833">
    <property type="entry name" value="PKS"/>
    <property type="match status" value="1"/>
</dbReference>
<comment type="cofactor">
    <cofactor evidence="1">
        <name>pantetheine 4'-phosphate</name>
        <dbReference type="ChEBI" id="CHEBI:47942"/>
    </cofactor>
</comment>
<keyword evidence="2" id="KW-0596">Phosphopantetheine</keyword>
<dbReference type="PROSITE" id="PS52004">
    <property type="entry name" value="KS3_2"/>
    <property type="match status" value="1"/>
</dbReference>
<dbReference type="InterPro" id="IPR015424">
    <property type="entry name" value="PyrdxlP-dep_Trfase"/>
</dbReference>
<dbReference type="InterPro" id="IPR006162">
    <property type="entry name" value="Ppantetheine_attach_site"/>
</dbReference>
<dbReference type="Gene3D" id="3.90.1150.10">
    <property type="entry name" value="Aspartate Aminotransferase, domain 1"/>
    <property type="match status" value="1"/>
</dbReference>
<dbReference type="Pfam" id="PF08242">
    <property type="entry name" value="Methyltransf_12"/>
    <property type="match status" value="1"/>
</dbReference>
<dbReference type="InterPro" id="IPR010071">
    <property type="entry name" value="AA_adenyl_dom"/>
</dbReference>
<evidence type="ECO:0000256" key="5">
    <source>
        <dbReference type="ARBA" id="ARBA00022737"/>
    </source>
</evidence>
<dbReference type="Gene3D" id="3.30.559.30">
    <property type="entry name" value="Nonribosomal peptide synthetase, condensation domain"/>
    <property type="match status" value="1"/>
</dbReference>
<dbReference type="PROSITE" id="PS00455">
    <property type="entry name" value="AMP_BINDING"/>
    <property type="match status" value="1"/>
</dbReference>
<dbReference type="Gene3D" id="3.30.300.30">
    <property type="match status" value="2"/>
</dbReference>
<dbReference type="InterPro" id="IPR023213">
    <property type="entry name" value="CAT-like_dom_sf"/>
</dbReference>
<keyword evidence="6" id="KW-0663">Pyridoxal phosphate</keyword>
<dbReference type="CDD" id="cd00610">
    <property type="entry name" value="OAT_like"/>
    <property type="match status" value="1"/>
</dbReference>
<accession>A0ABP9X777</accession>
<dbReference type="Pfam" id="PF00698">
    <property type="entry name" value="Acyl_transf_1"/>
    <property type="match status" value="1"/>
</dbReference>
<keyword evidence="5" id="KW-0677">Repeat</keyword>
<dbReference type="SUPFAM" id="SSF53901">
    <property type="entry name" value="Thiolase-like"/>
    <property type="match status" value="1"/>
</dbReference>
<organism evidence="11 12">
    <name type="scientific">Herpetosiphon gulosus</name>
    <dbReference type="NCBI Taxonomy" id="1973496"/>
    <lineage>
        <taxon>Bacteria</taxon>
        <taxon>Bacillati</taxon>
        <taxon>Chloroflexota</taxon>
        <taxon>Chloroflexia</taxon>
        <taxon>Herpetosiphonales</taxon>
        <taxon>Herpetosiphonaceae</taxon>
        <taxon>Herpetosiphon</taxon>
    </lineage>
</organism>
<dbReference type="PANTHER" id="PTHR43775:SF37">
    <property type="entry name" value="SI:DKEY-61P9.11"/>
    <property type="match status" value="1"/>
</dbReference>
<dbReference type="InterPro" id="IPR029063">
    <property type="entry name" value="SAM-dependent_MTases_sf"/>
</dbReference>
<dbReference type="Pfam" id="PF00501">
    <property type="entry name" value="AMP-binding"/>
    <property type="match status" value="1"/>
</dbReference>
<dbReference type="Pfam" id="PF16197">
    <property type="entry name" value="KAsynt_C_assoc"/>
    <property type="match status" value="1"/>
</dbReference>
<dbReference type="InterPro" id="IPR020845">
    <property type="entry name" value="AMP-binding_CS"/>
</dbReference>
<dbReference type="InterPro" id="IPR015422">
    <property type="entry name" value="PyrdxlP-dep_Trfase_small"/>
</dbReference>
<dbReference type="Pfam" id="PF00550">
    <property type="entry name" value="PP-binding"/>
    <property type="match status" value="3"/>
</dbReference>
<dbReference type="PANTHER" id="PTHR43775">
    <property type="entry name" value="FATTY ACID SYNTHASE"/>
    <property type="match status" value="1"/>
</dbReference>
<dbReference type="SMART" id="SM00823">
    <property type="entry name" value="PKS_PP"/>
    <property type="match status" value="3"/>
</dbReference>
<dbReference type="InterPro" id="IPR016039">
    <property type="entry name" value="Thiolase-like"/>
</dbReference>
<evidence type="ECO:0000256" key="1">
    <source>
        <dbReference type="ARBA" id="ARBA00001957"/>
    </source>
</evidence>
<dbReference type="Gene3D" id="2.30.38.10">
    <property type="entry name" value="Luciferase, Domain 3"/>
    <property type="match status" value="1"/>
</dbReference>
<keyword evidence="7" id="KW-0511">Multifunctional enzyme</keyword>
<dbReference type="SMART" id="SM01294">
    <property type="entry name" value="PKS_PP_betabranch"/>
    <property type="match status" value="1"/>
</dbReference>
<dbReference type="InterPro" id="IPR015421">
    <property type="entry name" value="PyrdxlP-dep_Trfase_major"/>
</dbReference>
<dbReference type="SMART" id="SM00827">
    <property type="entry name" value="PKS_AT"/>
    <property type="match status" value="1"/>
</dbReference>
<evidence type="ECO:0000256" key="4">
    <source>
        <dbReference type="ARBA" id="ARBA00022679"/>
    </source>
</evidence>
<dbReference type="RefSeq" id="WP_345724304.1">
    <property type="nucleotide sequence ID" value="NZ_BAABRU010000022.1"/>
</dbReference>
<dbReference type="InterPro" id="IPR016036">
    <property type="entry name" value="Malonyl_transacylase_ACP-bd"/>
</dbReference>
<dbReference type="InterPro" id="IPR045851">
    <property type="entry name" value="AMP-bd_C_sf"/>
</dbReference>
<feature type="domain" description="Carrier" evidence="9">
    <location>
        <begin position="8"/>
        <end position="82"/>
    </location>
</feature>
<keyword evidence="3" id="KW-0597">Phosphoprotein</keyword>
<name>A0ABP9X777_9CHLR</name>
<dbReference type="PROSITE" id="PS00606">
    <property type="entry name" value="KS3_1"/>
    <property type="match status" value="1"/>
</dbReference>
<dbReference type="Gene3D" id="3.40.50.150">
    <property type="entry name" value="Vaccinia Virus protein VP39"/>
    <property type="match status" value="1"/>
</dbReference>
<dbReference type="Gene3D" id="3.40.50.1820">
    <property type="entry name" value="alpha/beta hydrolase"/>
    <property type="match status" value="1"/>
</dbReference>
<evidence type="ECO:0000256" key="8">
    <source>
        <dbReference type="ARBA" id="ARBA00029443"/>
    </source>
</evidence>
<evidence type="ECO:0000256" key="2">
    <source>
        <dbReference type="ARBA" id="ARBA00022450"/>
    </source>
</evidence>
<feature type="domain" description="Carrier" evidence="9">
    <location>
        <begin position="986"/>
        <end position="1061"/>
    </location>
</feature>
<dbReference type="InterPro" id="IPR005814">
    <property type="entry name" value="Aminotrans_3"/>
</dbReference>
<dbReference type="CDD" id="cd05930">
    <property type="entry name" value="A_NRPS"/>
    <property type="match status" value="1"/>
</dbReference>
<comment type="similarity">
    <text evidence="8">In the C-terminal section; belongs to the NRP synthetase family.</text>
</comment>
<dbReference type="Gene3D" id="3.40.50.980">
    <property type="match status" value="2"/>
</dbReference>
<dbReference type="EMBL" id="BAABRU010000022">
    <property type="protein sequence ID" value="GAA5530706.1"/>
    <property type="molecule type" value="Genomic_DNA"/>
</dbReference>
<dbReference type="Gene3D" id="3.40.366.10">
    <property type="entry name" value="Malonyl-Coenzyme A Acyl Carrier Protein, domain 2"/>
    <property type="match status" value="1"/>
</dbReference>
<evidence type="ECO:0000256" key="7">
    <source>
        <dbReference type="ARBA" id="ARBA00023268"/>
    </source>
</evidence>
<keyword evidence="4" id="KW-0808">Transferase</keyword>
<dbReference type="InterPro" id="IPR014031">
    <property type="entry name" value="Ketoacyl_synth_C"/>
</dbReference>
<dbReference type="Pfam" id="PF00202">
    <property type="entry name" value="Aminotran_3"/>
    <property type="match status" value="1"/>
</dbReference>
<dbReference type="Gene3D" id="3.30.70.3290">
    <property type="match status" value="1"/>
</dbReference>
<dbReference type="Pfam" id="PF00668">
    <property type="entry name" value="Condensation"/>
    <property type="match status" value="1"/>
</dbReference>
<dbReference type="PROSITE" id="PS00012">
    <property type="entry name" value="PHOSPHOPANTETHEINE"/>
    <property type="match status" value="2"/>
</dbReference>
<protein>
    <submittedName>
        <fullName evidence="11">Glutamate-1-semialdehyde 2,1-aminomutase</fullName>
    </submittedName>
</protein>
<evidence type="ECO:0000256" key="6">
    <source>
        <dbReference type="ARBA" id="ARBA00022898"/>
    </source>
</evidence>
<dbReference type="SUPFAM" id="SSF47336">
    <property type="entry name" value="ACP-like"/>
    <property type="match status" value="3"/>
</dbReference>
<evidence type="ECO:0000259" key="9">
    <source>
        <dbReference type="PROSITE" id="PS50075"/>
    </source>
</evidence>
<dbReference type="InterPro" id="IPR020841">
    <property type="entry name" value="PKS_Beta-ketoAc_synthase_dom"/>
</dbReference>
<dbReference type="InterPro" id="IPR029058">
    <property type="entry name" value="AB_hydrolase_fold"/>
</dbReference>